<evidence type="ECO:0000256" key="8">
    <source>
        <dbReference type="ARBA" id="ARBA00023136"/>
    </source>
</evidence>
<evidence type="ECO:0000256" key="2">
    <source>
        <dbReference type="ARBA" id="ARBA00010942"/>
    </source>
</evidence>
<feature type="transmembrane region" description="Helical" evidence="9">
    <location>
        <begin position="973"/>
        <end position="994"/>
    </location>
</feature>
<dbReference type="InterPro" id="IPR027463">
    <property type="entry name" value="AcrB_DN_DC_subdom"/>
</dbReference>
<evidence type="ECO:0000313" key="10">
    <source>
        <dbReference type="EMBL" id="GBO93235.1"/>
    </source>
</evidence>
<comment type="caution">
    <text evidence="10">The sequence shown here is derived from an EMBL/GenBank/DDBJ whole genome shotgun (WGS) entry which is preliminary data.</text>
</comment>
<evidence type="ECO:0000313" key="11">
    <source>
        <dbReference type="Proteomes" id="UP000266091"/>
    </source>
</evidence>
<dbReference type="Gene3D" id="3.30.70.1440">
    <property type="entry name" value="Multidrug efflux transporter AcrB pore domain"/>
    <property type="match status" value="1"/>
</dbReference>
<dbReference type="RefSeq" id="WP_116269655.1">
    <property type="nucleotide sequence ID" value="NZ_BGZJ01000001.1"/>
</dbReference>
<comment type="similarity">
    <text evidence="2 9">Belongs to the resistance-nodulation-cell division (RND) (TC 2.A.6) family.</text>
</comment>
<comment type="subcellular location">
    <subcellularLocation>
        <location evidence="1 9">Cell inner membrane</location>
        <topology evidence="1 9">Multi-pass membrane protein</topology>
    </subcellularLocation>
</comment>
<dbReference type="NCBIfam" id="NF000282">
    <property type="entry name" value="RND_permease_1"/>
    <property type="match status" value="1"/>
</dbReference>
<accession>A0A388SAJ2</accession>
<dbReference type="GO" id="GO:0015562">
    <property type="term" value="F:efflux transmembrane transporter activity"/>
    <property type="evidence" value="ECO:0007669"/>
    <property type="project" value="InterPro"/>
</dbReference>
<keyword evidence="6 9" id="KW-0812">Transmembrane</keyword>
<keyword evidence="11" id="KW-1185">Reference proteome</keyword>
<evidence type="ECO:0000256" key="1">
    <source>
        <dbReference type="ARBA" id="ARBA00004429"/>
    </source>
</evidence>
<dbReference type="SUPFAM" id="SSF82866">
    <property type="entry name" value="Multidrug efflux transporter AcrB transmembrane domain"/>
    <property type="match status" value="2"/>
</dbReference>
<dbReference type="SUPFAM" id="SSF82693">
    <property type="entry name" value="Multidrug efflux transporter AcrB pore domain, PN1, PN2, PC1 and PC2 subdomains"/>
    <property type="match status" value="4"/>
</dbReference>
<feature type="transmembrane region" description="Helical" evidence="9">
    <location>
        <begin position="472"/>
        <end position="499"/>
    </location>
</feature>
<protein>
    <recommendedName>
        <fullName evidence="9">Efflux pump membrane transporter</fullName>
    </recommendedName>
</protein>
<dbReference type="Gene3D" id="3.30.70.1320">
    <property type="entry name" value="Multidrug efflux transporter AcrB pore domain like"/>
    <property type="match status" value="1"/>
</dbReference>
<feature type="transmembrane region" description="Helical" evidence="9">
    <location>
        <begin position="924"/>
        <end position="952"/>
    </location>
</feature>
<dbReference type="GO" id="GO:0042910">
    <property type="term" value="F:xenobiotic transmembrane transporter activity"/>
    <property type="evidence" value="ECO:0007669"/>
    <property type="project" value="TreeGrafter"/>
</dbReference>
<accession>A0A401LKH7</accession>
<name>A0A388SAJ2_9BURK</name>
<feature type="transmembrane region" description="Helical" evidence="9">
    <location>
        <begin position="394"/>
        <end position="415"/>
    </location>
</feature>
<dbReference type="PRINTS" id="PR00702">
    <property type="entry name" value="ACRIFLAVINRP"/>
</dbReference>
<dbReference type="SUPFAM" id="SSF82714">
    <property type="entry name" value="Multidrug efflux transporter AcrB TolC docking domain, DN and DC subdomains"/>
    <property type="match status" value="2"/>
</dbReference>
<dbReference type="AlphaFoldDB" id="A0A388SAJ2"/>
<keyword evidence="7 9" id="KW-1133">Transmembrane helix</keyword>
<proteinExistence type="inferred from homology"/>
<evidence type="ECO:0000256" key="4">
    <source>
        <dbReference type="ARBA" id="ARBA00022475"/>
    </source>
</evidence>
<dbReference type="NCBIfam" id="TIGR00915">
    <property type="entry name" value="2A0602"/>
    <property type="match status" value="1"/>
</dbReference>
<dbReference type="Gene3D" id="3.30.70.1430">
    <property type="entry name" value="Multidrug efflux transporter AcrB pore domain"/>
    <property type="match status" value="2"/>
</dbReference>
<dbReference type="GO" id="GO:0005886">
    <property type="term" value="C:plasma membrane"/>
    <property type="evidence" value="ECO:0007669"/>
    <property type="project" value="UniProtKB-SubCell"/>
</dbReference>
<keyword evidence="4" id="KW-1003">Cell membrane</keyword>
<organism evidence="10 11">
    <name type="scientific">Mesosutterella multiformis</name>
    <dbReference type="NCBI Taxonomy" id="2259133"/>
    <lineage>
        <taxon>Bacteria</taxon>
        <taxon>Pseudomonadati</taxon>
        <taxon>Pseudomonadota</taxon>
        <taxon>Betaproteobacteria</taxon>
        <taxon>Burkholderiales</taxon>
        <taxon>Sutterellaceae</taxon>
        <taxon>Mesosutterella</taxon>
    </lineage>
</organism>
<evidence type="ECO:0000256" key="5">
    <source>
        <dbReference type="ARBA" id="ARBA00022519"/>
    </source>
</evidence>
<dbReference type="GO" id="GO:0009636">
    <property type="term" value="P:response to toxic substance"/>
    <property type="evidence" value="ECO:0007669"/>
    <property type="project" value="UniProtKB-ARBA"/>
</dbReference>
<dbReference type="Gene3D" id="3.30.2090.10">
    <property type="entry name" value="Multidrug efflux transporter AcrB TolC docking domain, DN and DC subdomains"/>
    <property type="match status" value="2"/>
</dbReference>
<dbReference type="FunFam" id="3.30.70.1430:FF:000001">
    <property type="entry name" value="Efflux pump membrane transporter"/>
    <property type="match status" value="1"/>
</dbReference>
<comment type="caution">
    <text evidence="9">Lacks conserved residue(s) required for the propagation of feature annotation.</text>
</comment>
<feature type="transmembrane region" description="Helical" evidence="9">
    <location>
        <begin position="368"/>
        <end position="388"/>
    </location>
</feature>
<dbReference type="PANTHER" id="PTHR32063:SF13">
    <property type="entry name" value="MULTIDRUG EFFLUX PUMP SUBUNIT ACRB-RELATED"/>
    <property type="match status" value="1"/>
</dbReference>
<dbReference type="Proteomes" id="UP000266091">
    <property type="component" value="Unassembled WGS sequence"/>
</dbReference>
<feature type="transmembrane region" description="Helical" evidence="9">
    <location>
        <begin position="1000"/>
        <end position="1027"/>
    </location>
</feature>
<evidence type="ECO:0000256" key="6">
    <source>
        <dbReference type="ARBA" id="ARBA00022692"/>
    </source>
</evidence>
<dbReference type="FunFam" id="1.20.1640.10:FF:000001">
    <property type="entry name" value="Efflux pump membrane transporter"/>
    <property type="match status" value="1"/>
</dbReference>
<keyword evidence="8 9" id="KW-0472">Membrane</keyword>
<feature type="transmembrane region" description="Helical" evidence="9">
    <location>
        <begin position="440"/>
        <end position="460"/>
    </location>
</feature>
<reference evidence="10 11" key="1">
    <citation type="journal article" date="2018" name="Int. J. Syst. Evol. Microbiol.">
        <title>Mesosutterella multiformis gen. nov., sp. nov., a member of the family Sutterellaceae and Sutterella megalosphaeroides sp. nov., isolated from human faeces.</title>
        <authorList>
            <person name="Sakamoto M."/>
            <person name="Ikeyama N."/>
            <person name="Kunihiro T."/>
            <person name="Iino T."/>
            <person name="Yuki M."/>
            <person name="Ohkuma M."/>
        </authorList>
    </citation>
    <scope>NUCLEOTIDE SEQUENCE [LARGE SCALE GENOMIC DNA]</scope>
    <source>
        <strain evidence="10 11">4NBBH2</strain>
    </source>
</reference>
<keyword evidence="3 9" id="KW-0813">Transport</keyword>
<evidence type="ECO:0000256" key="7">
    <source>
        <dbReference type="ARBA" id="ARBA00022989"/>
    </source>
</evidence>
<feature type="transmembrane region" description="Helical" evidence="9">
    <location>
        <begin position="873"/>
        <end position="891"/>
    </location>
</feature>
<feature type="transmembrane region" description="Helical" evidence="9">
    <location>
        <begin position="538"/>
        <end position="557"/>
    </location>
</feature>
<dbReference type="OrthoDB" id="9176627at2"/>
<gene>
    <name evidence="10" type="primary">vmeB</name>
    <name evidence="10" type="ORF">MESMUL_05890</name>
</gene>
<dbReference type="Pfam" id="PF00873">
    <property type="entry name" value="ACR_tran"/>
    <property type="match status" value="1"/>
</dbReference>
<feature type="transmembrane region" description="Helical" evidence="9">
    <location>
        <begin position="898"/>
        <end position="918"/>
    </location>
</feature>
<evidence type="ECO:0000256" key="3">
    <source>
        <dbReference type="ARBA" id="ARBA00022448"/>
    </source>
</evidence>
<evidence type="ECO:0000256" key="9">
    <source>
        <dbReference type="RuleBase" id="RU364070"/>
    </source>
</evidence>
<sequence>MSRFFIDRPIFAWVIALVLMLAGALSIFTMPVSQYPQIAPPQVTVVANYPGASAETLQNTVTQVIEQQMVGLDGLIYMSNESNGTGRMSMTLTFAPGTNADIAQVQVNNKLSMAEAMLPEAVTRLGIQVQKSTASFLMVVGFTSDDGSLNAGDLGDYLVNTIQDPVSRITGVGQTTVFGASYAMRVWLDPHKLYAYGLTATDVVTAIQAQNAQVTAGQLGGLPHPKDKPVELNATITAQSLLKTVPEFQRVIVKTASDGTVVRLSDVARIELGRQSYDVVGSYNGVPSSGIAIYLSAGANAIQTADAVKAKITELSRYFPQHMKVVYPYETTPFVKAAMKEVVKTLIEAIILVIIVMFLFLQNWRATLIPTVAVPVVLLGTFAILKATGFTLNMLTMFGLVLAIGLLVDDAIVVVENVERVMREDGTDARTATIKSMTQITGALVGVAMVLSAVFIPMAFFGGSTGVIYRQFSITIVSAMLLSVLVALSLTPALCASILKPIDNNHLHKGGFFGAFNRGFERVSTWVRDLVLWTHHHIALTFVGYAVIWACVIFGFMKLPGSFVPDEDQGSLMFTVQTPAGSTQEHVTKAEDAIRNYFLKTRKDVTDSVFQVAGFSLAGGGQNMGLGFVKLKDWADRTAAGTDPQTVALKANIALSQYKDAQIIFFAPPAIPELGIADGFDMYIEDRGGQGHQKLMEVRNQFLGMANQDPRLRLVRPNGMEDTPQYKLEMDREKLQSYGISLDAANTVLSTVWGGSYVNLFIDRERVKRVYVQGDPDYRMAAADLSQWYVRNSSGGLVPFSAFSTGSWTSGSPRLERFNANPAVNIQGNAAVGVSSGTAMQAVEEIASKLPSGFSIEWNGVSYQEKMASQAAAPLYALSLLVVFLCLAALYESWTIPISIILVVPTGVLGALAMTALLGGHNDVYFQVGMLTTIGLVSKNAILIVEFAKMLYDAGEDLITASLDAVKLRFRPIVMTSLAFGLGVVPLVLAHGAGAGAQNAIGMAVLGGIITGTILCVGFVPMFYVVVNRLFRTRRRQLPEDVKENVQEK</sequence>
<keyword evidence="5 9" id="KW-0997">Cell inner membrane</keyword>
<dbReference type="InterPro" id="IPR004764">
    <property type="entry name" value="MdtF-like"/>
</dbReference>
<dbReference type="PANTHER" id="PTHR32063">
    <property type="match status" value="1"/>
</dbReference>
<dbReference type="InterPro" id="IPR001036">
    <property type="entry name" value="Acrflvin-R"/>
</dbReference>
<feature type="transmembrane region" description="Helical" evidence="9">
    <location>
        <begin position="342"/>
        <end position="361"/>
    </location>
</feature>
<dbReference type="Gene3D" id="1.20.1640.10">
    <property type="entry name" value="Multidrug efflux transporter AcrB transmembrane domain"/>
    <property type="match status" value="2"/>
</dbReference>
<dbReference type="EMBL" id="BGZJ01000001">
    <property type="protein sequence ID" value="GBO93235.1"/>
    <property type="molecule type" value="Genomic_DNA"/>
</dbReference>